<dbReference type="InterPro" id="IPR021480">
    <property type="entry name" value="Zinc_ribbon_12"/>
</dbReference>
<feature type="non-terminal residue" evidence="3">
    <location>
        <position position="1"/>
    </location>
</feature>
<feature type="domain" description="Probable zinc-ribbon" evidence="2">
    <location>
        <begin position="24"/>
        <end position="67"/>
    </location>
</feature>
<feature type="region of interest" description="Disordered" evidence="1">
    <location>
        <begin position="106"/>
        <end position="220"/>
    </location>
</feature>
<name>S8D858_9LAMI</name>
<comment type="caution">
    <text evidence="3">The sequence shown here is derived from an EMBL/GenBank/DDBJ whole genome shotgun (WGS) entry which is preliminary data.</text>
</comment>
<dbReference type="InterPro" id="IPR040244">
    <property type="entry name" value="EDR4-like"/>
</dbReference>
<sequence length="394" mass="43621">GFSYRRPRKVVVARENRRVSFPIAGGAPFMTCYNCLELVKLPRKHISLGKKQQRMKCGACSSVIFLEIGNRDFVAQLAAHVDRRRTEIDEGGGSVGYWNDDFAGSQHKLDDNKKSNSGGSERHLNHHPVSPTTTSSSSQDGRSQNNNVESPATETQLSKRVKESLSSSAEERDSLDRTVSIQKCPEEEEHHHHAAATEIDVPPNEFPNGGGEYASHDPVEVSKPKFGKSFLNSLMKKSFIKRFSHEAEMEESRVSVNGHAIPDRAVKKAEKLAGPIQPGEYWYDKKAGFWGVMGHHCLGIIMPDIEEFDHPMPEKCSGGNTGVFVNGRELHRKDLDLLAGRGLPTTRNRSYLVEINGEVVDEQTGEALEGLGKLAPTVERSKHGFGMKVPKSII</sequence>
<proteinExistence type="predicted"/>
<accession>S8D858</accession>
<dbReference type="PANTHER" id="PTHR31105:SF42">
    <property type="entry name" value="OS02G0258300 PROTEIN"/>
    <property type="match status" value="1"/>
</dbReference>
<gene>
    <name evidence="3" type="ORF">M569_01094</name>
</gene>
<evidence type="ECO:0000313" key="3">
    <source>
        <dbReference type="EMBL" id="EPS73661.1"/>
    </source>
</evidence>
<organism evidence="3 4">
    <name type="scientific">Genlisea aurea</name>
    <dbReference type="NCBI Taxonomy" id="192259"/>
    <lineage>
        <taxon>Eukaryota</taxon>
        <taxon>Viridiplantae</taxon>
        <taxon>Streptophyta</taxon>
        <taxon>Embryophyta</taxon>
        <taxon>Tracheophyta</taxon>
        <taxon>Spermatophyta</taxon>
        <taxon>Magnoliopsida</taxon>
        <taxon>eudicotyledons</taxon>
        <taxon>Gunneridae</taxon>
        <taxon>Pentapetalae</taxon>
        <taxon>asterids</taxon>
        <taxon>lamiids</taxon>
        <taxon>Lamiales</taxon>
        <taxon>Lentibulariaceae</taxon>
        <taxon>Genlisea</taxon>
    </lineage>
</organism>
<feature type="compositionally biased region" description="Polar residues" evidence="1">
    <location>
        <begin position="139"/>
        <end position="168"/>
    </location>
</feature>
<dbReference type="Pfam" id="PF11331">
    <property type="entry name" value="Zn_ribbon_12"/>
    <property type="match status" value="1"/>
</dbReference>
<evidence type="ECO:0000256" key="1">
    <source>
        <dbReference type="SAM" id="MobiDB-lite"/>
    </source>
</evidence>
<dbReference type="EMBL" id="AUSU01000357">
    <property type="protein sequence ID" value="EPS73661.1"/>
    <property type="molecule type" value="Genomic_DNA"/>
</dbReference>
<reference evidence="3 4" key="1">
    <citation type="journal article" date="2013" name="BMC Genomics">
        <title>The miniature genome of a carnivorous plant Genlisea aurea contains a low number of genes and short non-coding sequences.</title>
        <authorList>
            <person name="Leushkin E.V."/>
            <person name="Sutormin R.A."/>
            <person name="Nabieva E.R."/>
            <person name="Penin A.A."/>
            <person name="Kondrashov A.S."/>
            <person name="Logacheva M.D."/>
        </authorList>
    </citation>
    <scope>NUCLEOTIDE SEQUENCE [LARGE SCALE GENOMIC DNA]</scope>
</reference>
<evidence type="ECO:0000313" key="4">
    <source>
        <dbReference type="Proteomes" id="UP000015453"/>
    </source>
</evidence>
<dbReference type="PANTHER" id="PTHR31105">
    <property type="entry name" value="EXTRA-LARGE G-PROTEIN-LIKE"/>
    <property type="match status" value="1"/>
</dbReference>
<dbReference type="OrthoDB" id="2020426at2759"/>
<keyword evidence="4" id="KW-1185">Reference proteome</keyword>
<dbReference type="AlphaFoldDB" id="S8D858"/>
<dbReference type="Proteomes" id="UP000015453">
    <property type="component" value="Unassembled WGS sequence"/>
</dbReference>
<dbReference type="GO" id="GO:1900150">
    <property type="term" value="P:regulation of defense response to fungus"/>
    <property type="evidence" value="ECO:0007669"/>
    <property type="project" value="InterPro"/>
</dbReference>
<evidence type="ECO:0000259" key="2">
    <source>
        <dbReference type="Pfam" id="PF11331"/>
    </source>
</evidence>
<protein>
    <recommendedName>
        <fullName evidence="2">Probable zinc-ribbon domain-containing protein</fullName>
    </recommendedName>
</protein>
<feature type="non-terminal residue" evidence="3">
    <location>
        <position position="394"/>
    </location>
</feature>